<accession>A0A7X0H5I7</accession>
<evidence type="ECO:0000256" key="1">
    <source>
        <dbReference type="ARBA" id="ARBA00001954"/>
    </source>
</evidence>
<dbReference type="EMBL" id="JACHGY010000001">
    <property type="protein sequence ID" value="MBB6429668.1"/>
    <property type="molecule type" value="Genomic_DNA"/>
</dbReference>
<dbReference type="Gene3D" id="2.60.120.620">
    <property type="entry name" value="q2cbj1_9rhob like domain"/>
    <property type="match status" value="1"/>
</dbReference>
<dbReference type="Pfam" id="PF05721">
    <property type="entry name" value="PhyH"/>
    <property type="match status" value="1"/>
</dbReference>
<proteinExistence type="predicted"/>
<evidence type="ECO:0000313" key="3">
    <source>
        <dbReference type="Proteomes" id="UP000541810"/>
    </source>
</evidence>
<dbReference type="PANTHER" id="PTHR20883:SF48">
    <property type="entry name" value="ECTOINE DIOXYGENASE"/>
    <property type="match status" value="1"/>
</dbReference>
<dbReference type="GO" id="GO:0016706">
    <property type="term" value="F:2-oxoglutarate-dependent dioxygenase activity"/>
    <property type="evidence" value="ECO:0007669"/>
    <property type="project" value="UniProtKB-ARBA"/>
</dbReference>
<dbReference type="RefSeq" id="WP_221435414.1">
    <property type="nucleotide sequence ID" value="NZ_JACHGY010000001.1"/>
</dbReference>
<name>A0A7X0H5I7_9BACT</name>
<dbReference type="GO" id="GO:0005506">
    <property type="term" value="F:iron ion binding"/>
    <property type="evidence" value="ECO:0007669"/>
    <property type="project" value="UniProtKB-ARBA"/>
</dbReference>
<dbReference type="AlphaFoldDB" id="A0A7X0H5I7"/>
<keyword evidence="3" id="KW-1185">Reference proteome</keyword>
<dbReference type="InterPro" id="IPR008775">
    <property type="entry name" value="Phytyl_CoA_dOase-like"/>
</dbReference>
<dbReference type="SUPFAM" id="SSF51197">
    <property type="entry name" value="Clavaminate synthase-like"/>
    <property type="match status" value="1"/>
</dbReference>
<evidence type="ECO:0000313" key="2">
    <source>
        <dbReference type="EMBL" id="MBB6429668.1"/>
    </source>
</evidence>
<dbReference type="PANTHER" id="PTHR20883">
    <property type="entry name" value="PHYTANOYL-COA DIOXYGENASE DOMAIN CONTAINING 1"/>
    <property type="match status" value="1"/>
</dbReference>
<protein>
    <recommendedName>
        <fullName evidence="4">Phytanoyl-CoA dioxygenase (PhyH)</fullName>
    </recommendedName>
</protein>
<evidence type="ECO:0008006" key="4">
    <source>
        <dbReference type="Google" id="ProtNLM"/>
    </source>
</evidence>
<comment type="cofactor">
    <cofactor evidence="1">
        <name>Fe(2+)</name>
        <dbReference type="ChEBI" id="CHEBI:29033"/>
    </cofactor>
</comment>
<gene>
    <name evidence="2" type="ORF">HNQ40_001474</name>
</gene>
<organism evidence="2 3">
    <name type="scientific">Algisphaera agarilytica</name>
    <dbReference type="NCBI Taxonomy" id="1385975"/>
    <lineage>
        <taxon>Bacteria</taxon>
        <taxon>Pseudomonadati</taxon>
        <taxon>Planctomycetota</taxon>
        <taxon>Phycisphaerae</taxon>
        <taxon>Phycisphaerales</taxon>
        <taxon>Phycisphaeraceae</taxon>
        <taxon>Algisphaera</taxon>
    </lineage>
</organism>
<sequence>MKPTLTPAADTNAEHEAMRQLPMTQRSLGKEHLLNSLQMADFVSDGFLRFDELIPKDLCEQLMEELNAGLYGPYETEGAQWDEIWPEPLAAGKIFRLPAVRGIIESLVGPHPRYDHHCPHMRKGPDNGHQGLHQDAEIDPRSSGFDIQISLFPHDIGPDMGGTLFVPGSHFRKVHVSTIGRYQNVLGQVQTVCKAGTIVFWHTDLWHAGRANRTDSKRYMFKLRLNPMVRQLKLWNTDDLADPETMKQVVPILRRSQPWMGVENRIEMMNRVKLWREITGDPTFDLNMYWTRTGNTPGQGYTPLPG</sequence>
<reference evidence="2 3" key="1">
    <citation type="submission" date="2020-08" db="EMBL/GenBank/DDBJ databases">
        <title>Genomic Encyclopedia of Type Strains, Phase IV (KMG-IV): sequencing the most valuable type-strain genomes for metagenomic binning, comparative biology and taxonomic classification.</title>
        <authorList>
            <person name="Goeker M."/>
        </authorList>
    </citation>
    <scope>NUCLEOTIDE SEQUENCE [LARGE SCALE GENOMIC DNA]</scope>
    <source>
        <strain evidence="2 3">DSM 103725</strain>
    </source>
</reference>
<dbReference type="Proteomes" id="UP000541810">
    <property type="component" value="Unassembled WGS sequence"/>
</dbReference>
<comment type="caution">
    <text evidence="2">The sequence shown here is derived from an EMBL/GenBank/DDBJ whole genome shotgun (WGS) entry which is preliminary data.</text>
</comment>